<accession>A0ABX7P2E7</accession>
<keyword evidence="2" id="KW-1015">Disulfide bond</keyword>
<proteinExistence type="predicted"/>
<sequence>MPREASVPFNPSGTHAYAQKSVAAGETIQFRVSSDQSHQLSVFRLGANPDGGSLDIRLQDFATAPSRIQPIYPGSYVHVENALPSSQALGAFSVECWVRPFKTDAWQGLITQHTFPTACGFGLFIAEGRLQAYLGNGGAFTPTGLFAGPALPVGEWTHVVLTWNGQQVSFYVNGQYQGGAAFAGPLVPGPAPLRLGAYGSVDASGQGRTGQFLDGDLAMPVLYSRALTAQEVQSRASPRPPVVPTLTGVLACWPLTEERGDTIADVSGSGRAGVIINHASWMIGGPGYAPAQVSRYGSYTPSQDPTRGHGLRFASDDLYDCGWSITHSYTVPADAKPGLYVGRISVAGSTVYEVPFVVRRPASRPKAQVLVLCATNTWLAYSSPFAGQGPAFSCYVNHASGQPTFQVGLNMPMQAAGAYSLYSDPSVNYSHLVRAERFLHQWLERNGYAYDMVTDLDLDRDPSLLAGYKVLIINGHSEYWSVRAWQAVDDFLRAGGSVAALSGNSLFWRVSFDTSGSVMECRKYDGGAGFGGLVGSVGELWHSQDFQRGGLLRECDRPGWKLLGLEASGFVGTAAADFISLTVEQSGHFLFNTPQAVGAVNGGAIGQAPGGALPRAVGHEWDARVSRLLIGTPPQGAPVPVEPAGITTLATARKTAGLLDYYGQWRSGPSSVISEIIHWDRPQGGHVFYVGTIGAGWALQADVGLQRLMHNVLYHFNVTTEPAVPAAVMSPQGRRMLMNRGLHGSLRDKSWDGTQWLPSQQDWHGVGSAVVGPPAAVAWGQYVSLVAVGSEGGLKNRYWNGVQWGPSDTGWDDMGGQLTGTPVAVSRAPWGNANGFDVFALGRSGAVQHKWWDGTQWGPSFSGWVDLGGQLLGSPVAVNWGAYVTVMAVAPDGSLQVKYWNGSVWGPSATGWQSLGGLLAGPLAAISRAPANAAGFDIFALGRDGSIHHKAWDGTQWLPSFSGWNNLGGTFVGPPAAVAWGGGSKMTLFAVGTDGQLWTKGWDGVQWNPSPTGWSSLGGGFLGPVTALRSGADRLDVYAVGTDRAVWTRWWEGGSWQPATGWMSLGV</sequence>
<dbReference type="Pfam" id="PF26607">
    <property type="entry name" value="DUF8189"/>
    <property type="match status" value="1"/>
</dbReference>
<protein>
    <recommendedName>
        <fullName evidence="3">LamG-like jellyroll fold domain-containing protein</fullName>
    </recommendedName>
</protein>
<evidence type="ECO:0000256" key="1">
    <source>
        <dbReference type="ARBA" id="ARBA00022729"/>
    </source>
</evidence>
<evidence type="ECO:0000259" key="3">
    <source>
        <dbReference type="SMART" id="SM00560"/>
    </source>
</evidence>
<dbReference type="CDD" id="cd22954">
    <property type="entry name" value="PLL_lectin"/>
    <property type="match status" value="1"/>
</dbReference>
<gene>
    <name evidence="4" type="ORF">JY651_07055</name>
</gene>
<dbReference type="InterPro" id="IPR046540">
    <property type="entry name" value="DMFA2_C"/>
</dbReference>
<dbReference type="InterPro" id="IPR058502">
    <property type="entry name" value="PLL-like_beta-prop"/>
</dbReference>
<dbReference type="EMBL" id="CP071090">
    <property type="protein sequence ID" value="QSQ24700.1"/>
    <property type="molecule type" value="Genomic_DNA"/>
</dbReference>
<dbReference type="SUPFAM" id="SSF49899">
    <property type="entry name" value="Concanavalin A-like lectins/glucanases"/>
    <property type="match status" value="1"/>
</dbReference>
<dbReference type="Proteomes" id="UP000662747">
    <property type="component" value="Chromosome"/>
</dbReference>
<keyword evidence="5" id="KW-1185">Reference proteome</keyword>
<keyword evidence="1" id="KW-0732">Signal</keyword>
<reference evidence="4 5" key="1">
    <citation type="submission" date="2021-02" db="EMBL/GenBank/DDBJ databases">
        <title>De Novo genome assembly of isolated myxobacteria.</title>
        <authorList>
            <person name="Stevens D.C."/>
        </authorList>
    </citation>
    <scope>NUCLEOTIDE SEQUENCE [LARGE SCALE GENOMIC DNA]</scope>
    <source>
        <strain evidence="5">SCPEA02</strain>
    </source>
</reference>
<dbReference type="SMART" id="SM00560">
    <property type="entry name" value="LamGL"/>
    <property type="match status" value="1"/>
</dbReference>
<dbReference type="SUPFAM" id="SSF89372">
    <property type="entry name" value="Fucose-specific lectin"/>
    <property type="match status" value="1"/>
</dbReference>
<name>A0ABX7P2E7_9BACT</name>
<evidence type="ECO:0000313" key="4">
    <source>
        <dbReference type="EMBL" id="QSQ24700.1"/>
    </source>
</evidence>
<dbReference type="Gene3D" id="2.120.10.70">
    <property type="entry name" value="Fucose-specific lectin"/>
    <property type="match status" value="2"/>
</dbReference>
<dbReference type="Gene3D" id="3.40.50.880">
    <property type="match status" value="1"/>
</dbReference>
<dbReference type="Pfam" id="PF13385">
    <property type="entry name" value="Laminin_G_3"/>
    <property type="match status" value="1"/>
</dbReference>
<evidence type="ECO:0000256" key="2">
    <source>
        <dbReference type="ARBA" id="ARBA00023157"/>
    </source>
</evidence>
<feature type="domain" description="LamG-like jellyroll fold" evidence="3">
    <location>
        <begin position="90"/>
        <end position="230"/>
    </location>
</feature>
<dbReference type="InterPro" id="IPR013320">
    <property type="entry name" value="ConA-like_dom_sf"/>
</dbReference>
<evidence type="ECO:0000313" key="5">
    <source>
        <dbReference type="Proteomes" id="UP000662747"/>
    </source>
</evidence>
<dbReference type="Gene3D" id="2.60.120.200">
    <property type="match status" value="1"/>
</dbReference>
<dbReference type="InterPro" id="IPR006558">
    <property type="entry name" value="LamG-like"/>
</dbReference>
<organism evidence="4 5">
    <name type="scientific">Pyxidicoccus parkwayensis</name>
    <dbReference type="NCBI Taxonomy" id="2813578"/>
    <lineage>
        <taxon>Bacteria</taxon>
        <taxon>Pseudomonadati</taxon>
        <taxon>Myxococcota</taxon>
        <taxon>Myxococcia</taxon>
        <taxon>Myxococcales</taxon>
        <taxon>Cystobacterineae</taxon>
        <taxon>Myxococcaceae</taxon>
        <taxon>Pyxidicoccus</taxon>
    </lineage>
</organism>
<dbReference type="InterPro" id="IPR029062">
    <property type="entry name" value="Class_I_gatase-like"/>
</dbReference>
<dbReference type="Pfam" id="PF20254">
    <property type="entry name" value="DMFA2_C"/>
    <property type="match status" value="1"/>
</dbReference>
<dbReference type="SUPFAM" id="SSF52317">
    <property type="entry name" value="Class I glutamine amidotransferase-like"/>
    <property type="match status" value="1"/>
</dbReference>
<dbReference type="RefSeq" id="WP_206726261.1">
    <property type="nucleotide sequence ID" value="NZ_CP071090.1"/>
</dbReference>